<dbReference type="EMBL" id="CM002927">
    <property type="protein sequence ID" value="KGN48292.1"/>
    <property type="molecule type" value="Genomic_DNA"/>
</dbReference>
<proteinExistence type="predicted"/>
<dbReference type="Gramene" id="KGN48292">
    <property type="protein sequence ID" value="KGN48292"/>
    <property type="gene ID" value="Csa_6G454390"/>
</dbReference>
<protein>
    <submittedName>
        <fullName evidence="1">Uncharacterized protein</fullName>
    </submittedName>
</protein>
<reference evidence="1 2" key="4">
    <citation type="journal article" date="2011" name="BMC Genomics">
        <title>RNA-Seq improves annotation of protein-coding genes in the cucumber genome.</title>
        <authorList>
            <person name="Li Z."/>
            <person name="Zhang Z."/>
            <person name="Yan P."/>
            <person name="Huang S."/>
            <person name="Fei Z."/>
            <person name="Lin K."/>
        </authorList>
    </citation>
    <scope>NUCLEOTIDE SEQUENCE [LARGE SCALE GENOMIC DNA]</scope>
    <source>
        <strain evidence="2">cv. 9930</strain>
    </source>
</reference>
<name>A0A0A0KIS5_CUCSA</name>
<reference evidence="1 2" key="1">
    <citation type="journal article" date="2009" name="Nat. Genet.">
        <title>The genome of the cucumber, Cucumis sativus L.</title>
        <authorList>
            <person name="Huang S."/>
            <person name="Li R."/>
            <person name="Zhang Z."/>
            <person name="Li L."/>
            <person name="Gu X."/>
            <person name="Fan W."/>
            <person name="Lucas W.J."/>
            <person name="Wang X."/>
            <person name="Xie B."/>
            <person name="Ni P."/>
            <person name="Ren Y."/>
            <person name="Zhu H."/>
            <person name="Li J."/>
            <person name="Lin K."/>
            <person name="Jin W."/>
            <person name="Fei Z."/>
            <person name="Li G."/>
            <person name="Staub J."/>
            <person name="Kilian A."/>
            <person name="van der Vossen E.A."/>
            <person name="Wu Y."/>
            <person name="Guo J."/>
            <person name="He J."/>
            <person name="Jia Z."/>
            <person name="Ren Y."/>
            <person name="Tian G."/>
            <person name="Lu Y."/>
            <person name="Ruan J."/>
            <person name="Qian W."/>
            <person name="Wang M."/>
            <person name="Huang Q."/>
            <person name="Li B."/>
            <person name="Xuan Z."/>
            <person name="Cao J."/>
            <person name="Asan"/>
            <person name="Wu Z."/>
            <person name="Zhang J."/>
            <person name="Cai Q."/>
            <person name="Bai Y."/>
            <person name="Zhao B."/>
            <person name="Han Y."/>
            <person name="Li Y."/>
            <person name="Li X."/>
            <person name="Wang S."/>
            <person name="Shi Q."/>
            <person name="Liu S."/>
            <person name="Cho W.K."/>
            <person name="Kim J.Y."/>
            <person name="Xu Y."/>
            <person name="Heller-Uszynska K."/>
            <person name="Miao H."/>
            <person name="Cheng Z."/>
            <person name="Zhang S."/>
            <person name="Wu J."/>
            <person name="Yang Y."/>
            <person name="Kang H."/>
            <person name="Li M."/>
            <person name="Liang H."/>
            <person name="Ren X."/>
            <person name="Shi Z."/>
            <person name="Wen M."/>
            <person name="Jian M."/>
            <person name="Yang H."/>
            <person name="Zhang G."/>
            <person name="Yang Z."/>
            <person name="Chen R."/>
            <person name="Liu S."/>
            <person name="Li J."/>
            <person name="Ma L."/>
            <person name="Liu H."/>
            <person name="Zhou Y."/>
            <person name="Zhao J."/>
            <person name="Fang X."/>
            <person name="Li G."/>
            <person name="Fang L."/>
            <person name="Li Y."/>
            <person name="Liu D."/>
            <person name="Zheng H."/>
            <person name="Zhang Y."/>
            <person name="Qin N."/>
            <person name="Li Z."/>
            <person name="Yang G."/>
            <person name="Yang S."/>
            <person name="Bolund L."/>
            <person name="Kristiansen K."/>
            <person name="Zheng H."/>
            <person name="Li S."/>
            <person name="Zhang X."/>
            <person name="Yang H."/>
            <person name="Wang J."/>
            <person name="Sun R."/>
            <person name="Zhang B."/>
            <person name="Jiang S."/>
            <person name="Wang J."/>
            <person name="Du Y."/>
            <person name="Li S."/>
        </authorList>
    </citation>
    <scope>NUCLEOTIDE SEQUENCE [LARGE SCALE GENOMIC DNA]</scope>
    <source>
        <strain evidence="2">cv. 9930</strain>
    </source>
</reference>
<gene>
    <name evidence="1" type="ORF">Csa_6G454390</name>
</gene>
<dbReference type="AlphaFoldDB" id="A0A0A0KIS5"/>
<reference evidence="1 2" key="3">
    <citation type="journal article" date="2010" name="BMC Genomics">
        <title>Transcriptome sequencing and comparative analysis of cucumber flowers with different sex types.</title>
        <authorList>
            <person name="Guo S."/>
            <person name="Zheng Y."/>
            <person name="Joung J.G."/>
            <person name="Liu S."/>
            <person name="Zhang Z."/>
            <person name="Crasta O.R."/>
            <person name="Sobral B.W."/>
            <person name="Xu Y."/>
            <person name="Huang S."/>
            <person name="Fei Z."/>
        </authorList>
    </citation>
    <scope>NUCLEOTIDE SEQUENCE [LARGE SCALE GENOMIC DNA]</scope>
    <source>
        <strain evidence="2">cv. 9930</strain>
    </source>
</reference>
<evidence type="ECO:0000313" key="2">
    <source>
        <dbReference type="Proteomes" id="UP000029981"/>
    </source>
</evidence>
<organism evidence="1 2">
    <name type="scientific">Cucumis sativus</name>
    <name type="common">Cucumber</name>
    <dbReference type="NCBI Taxonomy" id="3659"/>
    <lineage>
        <taxon>Eukaryota</taxon>
        <taxon>Viridiplantae</taxon>
        <taxon>Streptophyta</taxon>
        <taxon>Embryophyta</taxon>
        <taxon>Tracheophyta</taxon>
        <taxon>Spermatophyta</taxon>
        <taxon>Magnoliopsida</taxon>
        <taxon>eudicotyledons</taxon>
        <taxon>Gunneridae</taxon>
        <taxon>Pentapetalae</taxon>
        <taxon>rosids</taxon>
        <taxon>fabids</taxon>
        <taxon>Cucurbitales</taxon>
        <taxon>Cucurbitaceae</taxon>
        <taxon>Benincaseae</taxon>
        <taxon>Cucumis</taxon>
    </lineage>
</organism>
<dbReference type="Proteomes" id="UP000029981">
    <property type="component" value="Chromosome 6"/>
</dbReference>
<evidence type="ECO:0000313" key="1">
    <source>
        <dbReference type="EMBL" id="KGN48292.1"/>
    </source>
</evidence>
<sequence>MVRRRIQLQETPKKPSQIFLRVYLVLQNHLNHRVSEIQVRIVRILLNSNTLPPAPTEASERDRGSGLGVGVGEGRGFGVGGSGGEAMMMMVGGFGGGLWFEVVEEVREELRSANVEIDGEGSELEISPGSRHCC</sequence>
<keyword evidence="2" id="KW-1185">Reference proteome</keyword>
<reference evidence="1 2" key="2">
    <citation type="journal article" date="2009" name="PLoS ONE">
        <title>An integrated genetic and cytogenetic map of the cucumber genome.</title>
        <authorList>
            <person name="Ren Y."/>
            <person name="Zhang Z."/>
            <person name="Liu J."/>
            <person name="Staub J.E."/>
            <person name="Han Y."/>
            <person name="Cheng Z."/>
            <person name="Li X."/>
            <person name="Lu J."/>
            <person name="Miao H."/>
            <person name="Kang H."/>
            <person name="Xie B."/>
            <person name="Gu X."/>
            <person name="Wang X."/>
            <person name="Du Y."/>
            <person name="Jin W."/>
            <person name="Huang S."/>
        </authorList>
    </citation>
    <scope>NUCLEOTIDE SEQUENCE [LARGE SCALE GENOMIC DNA]</scope>
    <source>
        <strain evidence="2">cv. 9930</strain>
    </source>
</reference>
<accession>A0A0A0KIS5</accession>